<feature type="transmembrane region" description="Helical" evidence="10">
    <location>
        <begin position="73"/>
        <end position="105"/>
    </location>
</feature>
<proteinExistence type="inferred from homology"/>
<evidence type="ECO:0000256" key="9">
    <source>
        <dbReference type="SAM" id="MobiDB-lite"/>
    </source>
</evidence>
<name>A0A7N0VDV3_KALFE</name>
<feature type="compositionally biased region" description="Basic and acidic residues" evidence="9">
    <location>
        <begin position="1"/>
        <end position="10"/>
    </location>
</feature>
<keyword evidence="5" id="KW-0551">Lipid droplet</keyword>
<evidence type="ECO:0000256" key="4">
    <source>
        <dbReference type="ARBA" id="ARBA00010858"/>
    </source>
</evidence>
<dbReference type="OMA" id="SWMINYM"/>
<keyword evidence="12" id="KW-1185">Reference proteome</keyword>
<keyword evidence="8 10" id="KW-0472">Membrane</keyword>
<dbReference type="Pfam" id="PF01277">
    <property type="entry name" value="Oleosin"/>
    <property type="match status" value="1"/>
</dbReference>
<organism evidence="11 12">
    <name type="scientific">Kalanchoe fedtschenkoi</name>
    <name type="common">Lavender scallops</name>
    <name type="synonym">South American air plant</name>
    <dbReference type="NCBI Taxonomy" id="63787"/>
    <lineage>
        <taxon>Eukaryota</taxon>
        <taxon>Viridiplantae</taxon>
        <taxon>Streptophyta</taxon>
        <taxon>Embryophyta</taxon>
        <taxon>Tracheophyta</taxon>
        <taxon>Spermatophyta</taxon>
        <taxon>Magnoliopsida</taxon>
        <taxon>eudicotyledons</taxon>
        <taxon>Gunneridae</taxon>
        <taxon>Pentapetalae</taxon>
        <taxon>Saxifragales</taxon>
        <taxon>Crassulaceae</taxon>
        <taxon>Kalanchoe</taxon>
    </lineage>
</organism>
<feature type="transmembrane region" description="Helical" evidence="10">
    <location>
        <begin position="31"/>
        <end position="61"/>
    </location>
</feature>
<dbReference type="PANTHER" id="PTHR33203:SF44">
    <property type="entry name" value="OLEOSIN 20.3 KDA"/>
    <property type="match status" value="1"/>
</dbReference>
<dbReference type="Proteomes" id="UP000594263">
    <property type="component" value="Unplaced"/>
</dbReference>
<evidence type="ECO:0000313" key="12">
    <source>
        <dbReference type="Proteomes" id="UP000594263"/>
    </source>
</evidence>
<evidence type="ECO:0000313" key="11">
    <source>
        <dbReference type="EnsemblPlants" id="Kaladp0674s0069.1.v1.1.CDS.1"/>
    </source>
</evidence>
<accession>A0A7N0VDV3</accession>
<dbReference type="Gramene" id="Kaladp0674s0069.1.v1.1">
    <property type="protein sequence ID" value="Kaladp0674s0069.1.v1.1.CDS.1"/>
    <property type="gene ID" value="Kaladp0674s0069.v1.1"/>
</dbReference>
<dbReference type="AlphaFoldDB" id="A0A7N0VDV3"/>
<evidence type="ECO:0000256" key="6">
    <source>
        <dbReference type="ARBA" id="ARBA00022692"/>
    </source>
</evidence>
<evidence type="ECO:0000256" key="5">
    <source>
        <dbReference type="ARBA" id="ARBA00022677"/>
    </source>
</evidence>
<comment type="function">
    <text evidence="1">May have a structural role to stabilize the lipid body during desiccation of the seed by preventing coalescence of the oil. Probably interacts with both lipid and phospholipid moieties of lipid bodies. May also provide recognition signals for specific lipase anchorage in lipolysis during seedling growth.</text>
</comment>
<dbReference type="GO" id="GO:0016020">
    <property type="term" value="C:membrane"/>
    <property type="evidence" value="ECO:0007669"/>
    <property type="project" value="UniProtKB-SubCell"/>
</dbReference>
<evidence type="ECO:0000256" key="2">
    <source>
        <dbReference type="ARBA" id="ARBA00004141"/>
    </source>
</evidence>
<dbReference type="EnsemblPlants" id="Kaladp0674s0069.1.v1.1">
    <property type="protein sequence ID" value="Kaladp0674s0069.1.v1.1.CDS.1"/>
    <property type="gene ID" value="Kaladp0674s0069.v1.1"/>
</dbReference>
<comment type="similarity">
    <text evidence="4">Belongs to the oleosin family.</text>
</comment>
<evidence type="ECO:0008006" key="13">
    <source>
        <dbReference type="Google" id="ProtNLM"/>
    </source>
</evidence>
<dbReference type="GO" id="GO:0050826">
    <property type="term" value="P:response to freezing"/>
    <property type="evidence" value="ECO:0007669"/>
    <property type="project" value="TreeGrafter"/>
</dbReference>
<evidence type="ECO:0000256" key="7">
    <source>
        <dbReference type="ARBA" id="ARBA00022989"/>
    </source>
</evidence>
<sequence>MADRDRDRDQYQPQQQLGQHRSDKSPNTSQILAVVTLFPLGGFLLLLAGLTLAATVVGLAITTPLFILFSPVLVPAALAISLAVAGFLTSGAFGVTGLSAVSWIINYVRRMRGSVPDQMDYMQRRAGEAMGFLGQKTKEVGQDVQSRAGGVRSS</sequence>
<keyword evidence="7 10" id="KW-1133">Transmembrane helix</keyword>
<dbReference type="GO" id="GO:0012511">
    <property type="term" value="C:monolayer-surrounded lipid storage body"/>
    <property type="evidence" value="ECO:0007669"/>
    <property type="project" value="InterPro"/>
</dbReference>
<reference evidence="11" key="1">
    <citation type="submission" date="2021-01" db="UniProtKB">
        <authorList>
            <consortium name="EnsemblPlants"/>
        </authorList>
    </citation>
    <scope>IDENTIFICATION</scope>
</reference>
<dbReference type="PANTHER" id="PTHR33203">
    <property type="entry name" value="OLEOSIN"/>
    <property type="match status" value="1"/>
</dbReference>
<evidence type="ECO:0000256" key="10">
    <source>
        <dbReference type="SAM" id="Phobius"/>
    </source>
</evidence>
<keyword evidence="6 10" id="KW-0812">Transmembrane</keyword>
<dbReference type="GO" id="GO:0010344">
    <property type="term" value="P:seed oilbody biogenesis"/>
    <property type="evidence" value="ECO:0007669"/>
    <property type="project" value="TreeGrafter"/>
</dbReference>
<comment type="subcellular location">
    <subcellularLocation>
        <location evidence="3">Lipid droplet</location>
    </subcellularLocation>
    <subcellularLocation>
        <location evidence="2">Membrane</location>
        <topology evidence="2">Multi-pass membrane protein</topology>
    </subcellularLocation>
</comment>
<feature type="region of interest" description="Disordered" evidence="9">
    <location>
        <begin position="1"/>
        <end position="25"/>
    </location>
</feature>
<evidence type="ECO:0000256" key="8">
    <source>
        <dbReference type="ARBA" id="ARBA00023136"/>
    </source>
</evidence>
<dbReference type="InterPro" id="IPR000136">
    <property type="entry name" value="Oleosin"/>
</dbReference>
<evidence type="ECO:0000256" key="1">
    <source>
        <dbReference type="ARBA" id="ARBA00002582"/>
    </source>
</evidence>
<protein>
    <recommendedName>
        <fullName evidence="13">Oleosin</fullName>
    </recommendedName>
</protein>
<evidence type="ECO:0000256" key="3">
    <source>
        <dbReference type="ARBA" id="ARBA00004502"/>
    </source>
</evidence>
<dbReference type="GO" id="GO:0019915">
    <property type="term" value="P:lipid storage"/>
    <property type="evidence" value="ECO:0007669"/>
    <property type="project" value="TreeGrafter"/>
</dbReference>